<name>A0A399DT89_9DEIN</name>
<organism evidence="2 3">
    <name type="scientific">Calidithermus terrae</name>
    <dbReference type="NCBI Taxonomy" id="1408545"/>
    <lineage>
        <taxon>Bacteria</taxon>
        <taxon>Thermotogati</taxon>
        <taxon>Deinococcota</taxon>
        <taxon>Deinococci</taxon>
        <taxon>Thermales</taxon>
        <taxon>Thermaceae</taxon>
        <taxon>Calidithermus</taxon>
    </lineage>
</organism>
<dbReference type="Proteomes" id="UP000265715">
    <property type="component" value="Unassembled WGS sequence"/>
</dbReference>
<evidence type="ECO:0000313" key="2">
    <source>
        <dbReference type="EMBL" id="RIH74909.1"/>
    </source>
</evidence>
<evidence type="ECO:0000256" key="1">
    <source>
        <dbReference type="SAM" id="MobiDB-lite"/>
    </source>
</evidence>
<reference evidence="2 3" key="1">
    <citation type="submission" date="2018-08" db="EMBL/GenBank/DDBJ databases">
        <title>Meiothermus terrae DSM 26712 genome sequencing project.</title>
        <authorList>
            <person name="Da Costa M.S."/>
            <person name="Albuquerque L."/>
            <person name="Raposo P."/>
            <person name="Froufe H.J.C."/>
            <person name="Barroso C.S."/>
            <person name="Egas C."/>
        </authorList>
    </citation>
    <scope>NUCLEOTIDE SEQUENCE [LARGE SCALE GENOMIC DNA]</scope>
    <source>
        <strain evidence="2 3">DSM 26712</strain>
    </source>
</reference>
<protein>
    <submittedName>
        <fullName evidence="2">Uncharacterized protein</fullName>
    </submittedName>
</protein>
<proteinExistence type="predicted"/>
<comment type="caution">
    <text evidence="2">The sequence shown here is derived from an EMBL/GenBank/DDBJ whole genome shotgun (WGS) entry which is preliminary data.</text>
</comment>
<evidence type="ECO:0000313" key="3">
    <source>
        <dbReference type="Proteomes" id="UP000265715"/>
    </source>
</evidence>
<feature type="region of interest" description="Disordered" evidence="1">
    <location>
        <begin position="1"/>
        <end position="29"/>
    </location>
</feature>
<feature type="compositionally biased region" description="Low complexity" evidence="1">
    <location>
        <begin position="1"/>
        <end position="18"/>
    </location>
</feature>
<gene>
    <name evidence="2" type="ORF">Mterra_04029</name>
</gene>
<dbReference type="EMBL" id="QXDL01000383">
    <property type="protein sequence ID" value="RIH74909.1"/>
    <property type="molecule type" value="Genomic_DNA"/>
</dbReference>
<accession>A0A399DT89</accession>
<dbReference type="AlphaFoldDB" id="A0A399DT89"/>
<keyword evidence="3" id="KW-1185">Reference proteome</keyword>
<sequence>MPPIGGVPAPIDAVAPPIGGEGPDRRDARPLDWWDDLAKWWEEASRKAMENDDAQYRRELEAARQTGDLTAVAAVQAKWTVRGTITGDSRFNGADLKNFEKIAEQADKLSPGEKLEFYLRLGAEIFKGKDGDGKNTRQFLADLANSPRAIRRMGQWSAGMGPGARERVNRLKGMSAGAGLSALARNTSRLGLKQGGPPFAAAAGGVGLPPWWSPGGPSFTPPSAGGRDTRQRPEFGLSVLNVTLSSLGQMTDSWVNMAQSGIDFSLGAAAYGDKVNPYLIKDYEDFVRVLGPAGKFIDGAGYFLGFAQFAQSLIDIRDSNMTTAEKWGAGITEGVFGIAQAATGTAATAYCAGKYSGNNALACGAALSSGIEFGGNWLKDYWIDVNGWDYGP</sequence>